<evidence type="ECO:0000256" key="2">
    <source>
        <dbReference type="ARBA" id="ARBA00022553"/>
    </source>
</evidence>
<accession>A0A8C3Y1P5</accession>
<evidence type="ECO:0000313" key="14">
    <source>
        <dbReference type="Ensembl" id="ENSCUSP00005010793.1"/>
    </source>
</evidence>
<dbReference type="Gene3D" id="1.25.40.10">
    <property type="entry name" value="Tetratricopeptide repeat domain"/>
    <property type="match status" value="1"/>
</dbReference>
<protein>
    <recommendedName>
        <fullName evidence="9">Small glutamine-rich tetratricopeptide repeat-containing protein beta</fullName>
    </recommendedName>
    <alternativeName>
        <fullName evidence="10">Beta-SGT</fullName>
    </alternativeName>
</protein>
<reference evidence="14" key="3">
    <citation type="submission" date="2025-09" db="UniProtKB">
        <authorList>
            <consortium name="Ensembl"/>
        </authorList>
    </citation>
    <scope>IDENTIFICATION</scope>
</reference>
<evidence type="ECO:0000313" key="15">
    <source>
        <dbReference type="Proteomes" id="UP000694563"/>
    </source>
</evidence>
<dbReference type="InterPro" id="IPR011990">
    <property type="entry name" value="TPR-like_helical_dom_sf"/>
</dbReference>
<keyword evidence="5" id="KW-0007">Acetylation</keyword>
<dbReference type="GO" id="GO:0060090">
    <property type="term" value="F:molecular adaptor activity"/>
    <property type="evidence" value="ECO:0007669"/>
    <property type="project" value="TreeGrafter"/>
</dbReference>
<feature type="domain" description="SGTA homodimerisation" evidence="13">
    <location>
        <begin position="187"/>
        <end position="246"/>
    </location>
</feature>
<dbReference type="Pfam" id="PF00515">
    <property type="entry name" value="TPR_1"/>
    <property type="match status" value="2"/>
</dbReference>
<dbReference type="GO" id="GO:0042802">
    <property type="term" value="F:identical protein binding"/>
    <property type="evidence" value="ECO:0007669"/>
    <property type="project" value="UniProtKB-ARBA"/>
</dbReference>
<evidence type="ECO:0000256" key="3">
    <source>
        <dbReference type="ARBA" id="ARBA00022737"/>
    </source>
</evidence>
<feature type="region of interest" description="Disordered" evidence="12">
    <location>
        <begin position="1"/>
        <end position="116"/>
    </location>
</feature>
<dbReference type="InterPro" id="IPR019734">
    <property type="entry name" value="TPR_rpt"/>
</dbReference>
<dbReference type="Ensembl" id="ENSCUST00005011249.1">
    <property type="protein sequence ID" value="ENSCUSP00005010793.1"/>
    <property type="gene ID" value="ENSCUSG00005006959.1"/>
</dbReference>
<keyword evidence="2" id="KW-0597">Phosphoprotein</keyword>
<sequence>MPAAAPPRPGGQAWFLKRGTRTSRQPRAAPGLPGFQAGRAAPPPPAAPHASPGPAAAPPALRAYLRAAPAHSDSMGGGAGGGGGRGGGGGTKEEKRPEEEGQATEKRRRRDRERKNPLCSCARCRAALSPPAGAALSPAPPRSCASASAASARPRTPPRPWCLAAGGSAYSPHPADITENNFNMSSVKRLVYAVIHFLREQSQMDTFTPDEQESLEVAIQCLETVFKITLEDTHLASSQHLIEIFTNSIQKNDMLPLSCSLPEGIVKADQLKDEGNNHMKEENYGAAVDCYTRAIELDPNNAVYYCNRAAAQSKLNNFREAIKDCESAIAIDPKYSKAYGRMGLALTSVNKYQEAVTSYQKALDLDPENDSYKSNLKIAEQKLRDVSSPTGTGLSFDMASLINNPAFISMAASLMQNPQIQQLMSGMMSNAIGGPAAGVGGLSDLSSLIHAGQQFAQQIQQQNPELIEQLRNHIRSRYLSGSTEEHS</sequence>
<keyword evidence="6" id="KW-0143">Chaperone</keyword>
<feature type="compositionally biased region" description="Low complexity" evidence="12">
    <location>
        <begin position="48"/>
        <end position="71"/>
    </location>
</feature>
<evidence type="ECO:0000256" key="6">
    <source>
        <dbReference type="ARBA" id="ARBA00023186"/>
    </source>
</evidence>
<evidence type="ECO:0000256" key="8">
    <source>
        <dbReference type="ARBA" id="ARBA00063423"/>
    </source>
</evidence>
<evidence type="ECO:0000256" key="9">
    <source>
        <dbReference type="ARBA" id="ARBA00070478"/>
    </source>
</evidence>
<dbReference type="Pfam" id="PF16546">
    <property type="entry name" value="SGTA_dimer"/>
    <property type="match status" value="1"/>
</dbReference>
<dbReference type="GO" id="GO:0072380">
    <property type="term" value="C:TRC complex"/>
    <property type="evidence" value="ECO:0007669"/>
    <property type="project" value="TreeGrafter"/>
</dbReference>
<evidence type="ECO:0000256" key="4">
    <source>
        <dbReference type="ARBA" id="ARBA00022803"/>
    </source>
</evidence>
<feature type="repeat" description="TPR" evidence="11">
    <location>
        <begin position="302"/>
        <end position="335"/>
    </location>
</feature>
<dbReference type="FunFam" id="1.25.40.10:FF:000103">
    <property type="entry name" value="small glutamine-rich tetratricopeptide repeat-containing protein beta"/>
    <property type="match status" value="1"/>
</dbReference>
<dbReference type="GO" id="GO:0016020">
    <property type="term" value="C:membrane"/>
    <property type="evidence" value="ECO:0007669"/>
    <property type="project" value="TreeGrafter"/>
</dbReference>
<feature type="compositionally biased region" description="Basic and acidic residues" evidence="12">
    <location>
        <begin position="91"/>
        <end position="105"/>
    </location>
</feature>
<dbReference type="InterPro" id="IPR047150">
    <property type="entry name" value="SGT"/>
</dbReference>
<feature type="compositionally biased region" description="Low complexity" evidence="12">
    <location>
        <begin position="131"/>
        <end position="154"/>
    </location>
</feature>
<evidence type="ECO:0000256" key="12">
    <source>
        <dbReference type="SAM" id="MobiDB-lite"/>
    </source>
</evidence>
<reference evidence="14" key="1">
    <citation type="submission" date="2020-10" db="EMBL/GenBank/DDBJ databases">
        <title>Catharus ustulatus (Swainson's thrush) genome, bCatUst1, primary haplotype v2.</title>
        <authorList>
            <person name="Delmore K."/>
            <person name="Vafadar M."/>
            <person name="Formenti G."/>
            <person name="Chow W."/>
            <person name="Pelan S."/>
            <person name="Howe K."/>
            <person name="Rhie A."/>
            <person name="Mountcastle J."/>
            <person name="Haase B."/>
            <person name="Fedrigo O."/>
            <person name="Jarvis E.D."/>
        </authorList>
    </citation>
    <scope>NUCLEOTIDE SEQUENCE [LARGE SCALE GENOMIC DNA]</scope>
</reference>
<comment type="subunit">
    <text evidence="8">Homooligomerize.</text>
</comment>
<feature type="region of interest" description="Disordered" evidence="12">
    <location>
        <begin position="131"/>
        <end position="157"/>
    </location>
</feature>
<evidence type="ECO:0000256" key="10">
    <source>
        <dbReference type="ARBA" id="ARBA00079605"/>
    </source>
</evidence>
<dbReference type="GO" id="GO:0006620">
    <property type="term" value="P:post-translational protein targeting to endoplasmic reticulum membrane"/>
    <property type="evidence" value="ECO:0007669"/>
    <property type="project" value="TreeGrafter"/>
</dbReference>
<dbReference type="Pfam" id="PF07719">
    <property type="entry name" value="TPR_2"/>
    <property type="match status" value="1"/>
</dbReference>
<dbReference type="Gene3D" id="1.20.5.420">
    <property type="entry name" value="Immunoglobulin FC, subunit C"/>
    <property type="match status" value="1"/>
</dbReference>
<keyword evidence="15" id="KW-1185">Reference proteome</keyword>
<evidence type="ECO:0000259" key="13">
    <source>
        <dbReference type="Pfam" id="PF16546"/>
    </source>
</evidence>
<dbReference type="FunFam" id="1.20.5.420:FF:000002">
    <property type="entry name" value="Small glutamine-rich tetratricopeptide repeat-containing protein alpha"/>
    <property type="match status" value="1"/>
</dbReference>
<keyword evidence="3" id="KW-0677">Repeat</keyword>
<dbReference type="PROSITE" id="PS50293">
    <property type="entry name" value="TPR_REGION"/>
    <property type="match status" value="1"/>
</dbReference>
<dbReference type="SUPFAM" id="SSF48452">
    <property type="entry name" value="TPR-like"/>
    <property type="match status" value="1"/>
</dbReference>
<dbReference type="PANTHER" id="PTHR45831">
    <property type="entry name" value="LD24721P"/>
    <property type="match status" value="1"/>
</dbReference>
<feature type="compositionally biased region" description="Gly residues" evidence="12">
    <location>
        <begin position="75"/>
        <end position="90"/>
    </location>
</feature>
<proteinExistence type="inferred from homology"/>
<feature type="repeat" description="TPR" evidence="11">
    <location>
        <begin position="268"/>
        <end position="301"/>
    </location>
</feature>
<comment type="function">
    <text evidence="7">Co-chaperone that binds directly to HSC70 and HSP70 and regulates their ATPase activity.</text>
</comment>
<evidence type="ECO:0000256" key="5">
    <source>
        <dbReference type="ARBA" id="ARBA00022990"/>
    </source>
</evidence>
<name>A0A8C3Y1P5_CATUS</name>
<evidence type="ECO:0000256" key="11">
    <source>
        <dbReference type="PROSITE-ProRule" id="PRU00339"/>
    </source>
</evidence>
<comment type="similarity">
    <text evidence="1">Belongs to the SGT family.</text>
</comment>
<evidence type="ECO:0000256" key="7">
    <source>
        <dbReference type="ARBA" id="ARBA00058932"/>
    </source>
</evidence>
<dbReference type="PROSITE" id="PS50005">
    <property type="entry name" value="TPR"/>
    <property type="match status" value="3"/>
</dbReference>
<organism evidence="14 15">
    <name type="scientific">Catharus ustulatus</name>
    <name type="common">Russet-backed thrush</name>
    <name type="synonym">Hylocichla ustulatus</name>
    <dbReference type="NCBI Taxonomy" id="91951"/>
    <lineage>
        <taxon>Eukaryota</taxon>
        <taxon>Metazoa</taxon>
        <taxon>Chordata</taxon>
        <taxon>Craniata</taxon>
        <taxon>Vertebrata</taxon>
        <taxon>Euteleostomi</taxon>
        <taxon>Archelosauria</taxon>
        <taxon>Archosauria</taxon>
        <taxon>Dinosauria</taxon>
        <taxon>Saurischia</taxon>
        <taxon>Theropoda</taxon>
        <taxon>Coelurosauria</taxon>
        <taxon>Aves</taxon>
        <taxon>Neognathae</taxon>
        <taxon>Neoaves</taxon>
        <taxon>Telluraves</taxon>
        <taxon>Australaves</taxon>
        <taxon>Passeriformes</taxon>
        <taxon>Turdidae</taxon>
        <taxon>Catharus</taxon>
    </lineage>
</organism>
<dbReference type="InterPro" id="IPR013105">
    <property type="entry name" value="TPR_2"/>
</dbReference>
<feature type="repeat" description="TPR" evidence="11">
    <location>
        <begin position="336"/>
        <end position="369"/>
    </location>
</feature>
<dbReference type="SMART" id="SM00028">
    <property type="entry name" value="TPR"/>
    <property type="match status" value="3"/>
</dbReference>
<keyword evidence="4 11" id="KW-0802">TPR repeat</keyword>
<evidence type="ECO:0000256" key="1">
    <source>
        <dbReference type="ARBA" id="ARBA00008175"/>
    </source>
</evidence>
<dbReference type="AlphaFoldDB" id="A0A8C3Y1P5"/>
<dbReference type="Proteomes" id="UP000694563">
    <property type="component" value="Chromosome Z"/>
</dbReference>
<dbReference type="InterPro" id="IPR032374">
    <property type="entry name" value="SGTA_dimer"/>
</dbReference>
<reference evidence="14" key="2">
    <citation type="submission" date="2025-08" db="UniProtKB">
        <authorList>
            <consortium name="Ensembl"/>
        </authorList>
    </citation>
    <scope>IDENTIFICATION</scope>
</reference>
<dbReference type="PANTHER" id="PTHR45831:SF1">
    <property type="entry name" value="SMALL GLUTAMINE-RICH TETRATRICOPEPTIDE REPEAT-CONTAINING PROTEIN BETA"/>
    <property type="match status" value="1"/>
</dbReference>